<evidence type="ECO:0000256" key="7">
    <source>
        <dbReference type="ARBA" id="ARBA00022989"/>
    </source>
</evidence>
<dbReference type="Pfam" id="PF06472">
    <property type="entry name" value="ABC_membrane_2"/>
    <property type="match status" value="1"/>
</dbReference>
<keyword evidence="6" id="KW-0067">ATP-binding</keyword>
<evidence type="ECO:0000256" key="9">
    <source>
        <dbReference type="SAM" id="MobiDB-lite"/>
    </source>
</evidence>
<dbReference type="Gene3D" id="1.20.1560.10">
    <property type="entry name" value="ABC transporter type 1, transmembrane domain"/>
    <property type="match status" value="1"/>
</dbReference>
<dbReference type="GO" id="GO:0005886">
    <property type="term" value="C:plasma membrane"/>
    <property type="evidence" value="ECO:0007669"/>
    <property type="project" value="UniProtKB-SubCell"/>
</dbReference>
<dbReference type="PROSITE" id="PS50929">
    <property type="entry name" value="ABC_TM1F"/>
    <property type="match status" value="1"/>
</dbReference>
<keyword evidence="8 10" id="KW-0472">Membrane</keyword>
<keyword evidence="3" id="KW-1003">Cell membrane</keyword>
<dbReference type="PROSITE" id="PS50893">
    <property type="entry name" value="ABC_TRANSPORTER_2"/>
    <property type="match status" value="1"/>
</dbReference>
<name>A0AA36XLI5_9NEIS</name>
<protein>
    <submittedName>
        <fullName evidence="13">ABC superfamily ATP binding cassette transporter ABC protein</fullName>
        <ecNumber evidence="13">3.6.3.-</ecNumber>
    </submittedName>
</protein>
<dbReference type="InterPro" id="IPR017871">
    <property type="entry name" value="ABC_transporter-like_CS"/>
</dbReference>
<feature type="region of interest" description="Disordered" evidence="9">
    <location>
        <begin position="1"/>
        <end position="20"/>
    </location>
</feature>
<evidence type="ECO:0000256" key="1">
    <source>
        <dbReference type="ARBA" id="ARBA00004651"/>
    </source>
</evidence>
<feature type="domain" description="ABC transporter" evidence="11">
    <location>
        <begin position="414"/>
        <end position="610"/>
    </location>
</feature>
<dbReference type="InterPro" id="IPR011527">
    <property type="entry name" value="ABC1_TM_dom"/>
</dbReference>
<dbReference type="GO" id="GO:0140359">
    <property type="term" value="F:ABC-type transporter activity"/>
    <property type="evidence" value="ECO:0007669"/>
    <property type="project" value="InterPro"/>
</dbReference>
<evidence type="ECO:0000259" key="12">
    <source>
        <dbReference type="PROSITE" id="PS50929"/>
    </source>
</evidence>
<keyword evidence="5" id="KW-0547">Nucleotide-binding</keyword>
<keyword evidence="13" id="KW-0378">Hydrolase</keyword>
<dbReference type="Proteomes" id="UP000004982">
    <property type="component" value="Unassembled WGS sequence"/>
</dbReference>
<dbReference type="AlphaFoldDB" id="A0AA36XLI5"/>
<dbReference type="PANTHER" id="PTHR11384">
    <property type="entry name" value="ATP-BINDING CASSETTE, SUB-FAMILY D MEMBER"/>
    <property type="match status" value="1"/>
</dbReference>
<dbReference type="InterPro" id="IPR036640">
    <property type="entry name" value="ABC1_TM_sf"/>
</dbReference>
<dbReference type="SUPFAM" id="SSF90123">
    <property type="entry name" value="ABC transporter transmembrane region"/>
    <property type="match status" value="1"/>
</dbReference>
<dbReference type="Gene3D" id="3.40.50.300">
    <property type="entry name" value="P-loop containing nucleotide triphosphate hydrolases"/>
    <property type="match status" value="1"/>
</dbReference>
<dbReference type="InterPro" id="IPR003439">
    <property type="entry name" value="ABC_transporter-like_ATP-bd"/>
</dbReference>
<evidence type="ECO:0000259" key="11">
    <source>
        <dbReference type="PROSITE" id="PS50893"/>
    </source>
</evidence>
<dbReference type="PANTHER" id="PTHR11384:SF59">
    <property type="entry name" value="LYSOSOMAL COBALAMIN TRANSPORTER ABCD4"/>
    <property type="match status" value="1"/>
</dbReference>
<feature type="transmembrane region" description="Helical" evidence="10">
    <location>
        <begin position="225"/>
        <end position="245"/>
    </location>
</feature>
<feature type="transmembrane region" description="Helical" evidence="10">
    <location>
        <begin position="110"/>
        <end position="130"/>
    </location>
</feature>
<evidence type="ECO:0000256" key="3">
    <source>
        <dbReference type="ARBA" id="ARBA00022475"/>
    </source>
</evidence>
<organism evidence="13 14">
    <name type="scientific">Neisseria macacae ATCC 33926</name>
    <dbReference type="NCBI Taxonomy" id="997348"/>
    <lineage>
        <taxon>Bacteria</taxon>
        <taxon>Pseudomonadati</taxon>
        <taxon>Pseudomonadota</taxon>
        <taxon>Betaproteobacteria</taxon>
        <taxon>Neisseriales</taxon>
        <taxon>Neisseriaceae</taxon>
        <taxon>Neisseria</taxon>
    </lineage>
</organism>
<comment type="caution">
    <text evidence="13">The sequence shown here is derived from an EMBL/GenBank/DDBJ whole genome shotgun (WGS) entry which is preliminary data.</text>
</comment>
<dbReference type="SUPFAM" id="SSF52540">
    <property type="entry name" value="P-loop containing nucleoside triphosphate hydrolases"/>
    <property type="match status" value="1"/>
</dbReference>
<evidence type="ECO:0000256" key="8">
    <source>
        <dbReference type="ARBA" id="ARBA00023136"/>
    </source>
</evidence>
<dbReference type="InterPro" id="IPR003593">
    <property type="entry name" value="AAA+_ATPase"/>
</dbReference>
<comment type="subcellular location">
    <subcellularLocation>
        <location evidence="1">Cell membrane</location>
        <topology evidence="1">Multi-pass membrane protein</topology>
    </subcellularLocation>
</comment>
<dbReference type="PROSITE" id="PS00211">
    <property type="entry name" value="ABC_TRANSPORTER_1"/>
    <property type="match status" value="1"/>
</dbReference>
<evidence type="ECO:0000256" key="10">
    <source>
        <dbReference type="SAM" id="Phobius"/>
    </source>
</evidence>
<feature type="transmembrane region" description="Helical" evidence="10">
    <location>
        <begin position="312"/>
        <end position="334"/>
    </location>
</feature>
<dbReference type="InterPro" id="IPR027417">
    <property type="entry name" value="P-loop_NTPase"/>
</dbReference>
<dbReference type="GO" id="GO:0005524">
    <property type="term" value="F:ATP binding"/>
    <property type="evidence" value="ECO:0007669"/>
    <property type="project" value="UniProtKB-KW"/>
</dbReference>
<reference evidence="13 14" key="1">
    <citation type="submission" date="2011-05" db="EMBL/GenBank/DDBJ databases">
        <authorList>
            <person name="Muzny D."/>
            <person name="Qin X."/>
            <person name="Deng J."/>
            <person name="Jiang H."/>
            <person name="Liu Y."/>
            <person name="Qu J."/>
            <person name="Song X.-Z."/>
            <person name="Zhang L."/>
            <person name="Thornton R."/>
            <person name="Coyle M."/>
            <person name="Francisco L."/>
            <person name="Jackson L."/>
            <person name="Javaid M."/>
            <person name="Korchina V."/>
            <person name="Kovar C."/>
            <person name="Mata R."/>
            <person name="Mathew T."/>
            <person name="Ngo R."/>
            <person name="Nguyen L."/>
            <person name="Nguyen N."/>
            <person name="Okwuonu G."/>
            <person name="Ongeri F."/>
            <person name="Pham C."/>
            <person name="Simmons D."/>
            <person name="Wilczek-Boney K."/>
            <person name="Hale W."/>
            <person name="Jakkamsetti A."/>
            <person name="Pham P."/>
            <person name="Ruth R."/>
            <person name="San Lucas F."/>
            <person name="Warren J."/>
            <person name="Zhang J."/>
            <person name="Zhao Z."/>
            <person name="Zhou C."/>
            <person name="Zhu D."/>
            <person name="Lee S."/>
            <person name="Bess C."/>
            <person name="Blankenburg K."/>
            <person name="Forbes L."/>
            <person name="Fu Q."/>
            <person name="Gubbala S."/>
            <person name="Hirani K."/>
            <person name="Jayaseelan J.C."/>
            <person name="Lara F."/>
            <person name="Munidasa M."/>
            <person name="Palculict T."/>
            <person name="Patil S."/>
            <person name="Pu L.-L."/>
            <person name="Saada N."/>
            <person name="Tang L."/>
            <person name="Weissenberger G."/>
            <person name="Zhu Y."/>
            <person name="Hemphill L."/>
            <person name="Shang Y."/>
            <person name="Youmans B."/>
            <person name="Ayvaz T."/>
            <person name="Ross M."/>
            <person name="Santibanez J."/>
            <person name="Aqrawi P."/>
            <person name="Gross S."/>
            <person name="Joshi V."/>
            <person name="Fowler G."/>
            <person name="Nazareth L."/>
            <person name="Reid J."/>
            <person name="Worley K."/>
            <person name="Petrosino J."/>
            <person name="Highlander S."/>
            <person name="Gibbs R."/>
        </authorList>
    </citation>
    <scope>NUCLEOTIDE SEQUENCE [LARGE SCALE GENOMIC DNA]</scope>
    <source>
        <strain evidence="13 14">ATCC 33926</strain>
    </source>
</reference>
<dbReference type="SMART" id="SM00382">
    <property type="entry name" value="AAA"/>
    <property type="match status" value="1"/>
</dbReference>
<evidence type="ECO:0000313" key="14">
    <source>
        <dbReference type="Proteomes" id="UP000004982"/>
    </source>
</evidence>
<evidence type="ECO:0000256" key="2">
    <source>
        <dbReference type="ARBA" id="ARBA00022448"/>
    </source>
</evidence>
<dbReference type="GO" id="GO:0016887">
    <property type="term" value="F:ATP hydrolysis activity"/>
    <property type="evidence" value="ECO:0007669"/>
    <property type="project" value="InterPro"/>
</dbReference>
<dbReference type="EMBL" id="AFQE01000022">
    <property type="protein sequence ID" value="EGQ78150.1"/>
    <property type="molecule type" value="Genomic_DNA"/>
</dbReference>
<proteinExistence type="predicted"/>
<evidence type="ECO:0000256" key="5">
    <source>
        <dbReference type="ARBA" id="ARBA00022741"/>
    </source>
</evidence>
<feature type="domain" description="ABC transmembrane type-1" evidence="12">
    <location>
        <begin position="71"/>
        <end position="369"/>
    </location>
</feature>
<evidence type="ECO:0000256" key="4">
    <source>
        <dbReference type="ARBA" id="ARBA00022692"/>
    </source>
</evidence>
<keyword evidence="2" id="KW-0813">Transport</keyword>
<evidence type="ECO:0000313" key="13">
    <source>
        <dbReference type="EMBL" id="EGQ78150.1"/>
    </source>
</evidence>
<feature type="transmembrane region" description="Helical" evidence="10">
    <location>
        <begin position="67"/>
        <end position="90"/>
    </location>
</feature>
<feature type="compositionally biased region" description="Basic and acidic residues" evidence="9">
    <location>
        <begin position="1"/>
        <end position="16"/>
    </location>
</feature>
<keyword evidence="4 10" id="KW-0812">Transmembrane</keyword>
<dbReference type="EC" id="3.6.3.-" evidence="13"/>
<dbReference type="InterPro" id="IPR050835">
    <property type="entry name" value="ABC_transporter_sub-D"/>
</dbReference>
<accession>A0AA36XLI5</accession>
<gene>
    <name evidence="13" type="ORF">HMPREF9418_0375</name>
</gene>
<dbReference type="Pfam" id="PF00005">
    <property type="entry name" value="ABC_tran"/>
    <property type="match status" value="1"/>
</dbReference>
<keyword evidence="7 10" id="KW-1133">Transmembrane helix</keyword>
<evidence type="ECO:0000256" key="6">
    <source>
        <dbReference type="ARBA" id="ARBA00022840"/>
    </source>
</evidence>
<sequence>MNHCKPSSENRQETKASDSVSDAVIPPMQIFRRPPVICTNTPSMNILKKFSRLARPFWTGAHGRIQWLMLAILIGFTLCSITISVWIAAWDKRFYDALAAFDGASMPSLIVEYLGYMAMIIGCIVCGDWLQKRLIFRWRTHLTEQFQQNWLEGHKHYRLRLTGEPDNPDQRIAEDIYLLADKSISLFRSFINNIAKFSAFVAVLWTLSGVQTFNIGGRDITIHGYLVWVALIYSVISTLIAHLVGRKLKNLNIDRQHREADYRAALLRVRDHAEQIAFYNGGEAETGRLKQRYLRIRDNWRRLTNCEFRQETFWAAYVRISIFIPILATLPMYLAKTMTFGDMMQTRTSFARVQDSFGWFTDSYRRLIEWAAVVERLSGFQTALEQVEQEGRSAAHPTSAPALTLNNHRQSGILVLQNLTVHTQTGSPLLTDINLEAHAPEWVLLEGRSGIGKSTLLRALAGLWPYYQGSFALDGSLLFLPQRPYLPADTLRHTVSYPHPACQDDRLIQTTLEQVGLGRLKDNLDEPYEWHGILSGGEQQRLSLARALLHKPQILFLDEATNQLDGESALTLMQVLKQNLPDTLVIGISHQPEIQALFGRKVNLKPLGELANRSD</sequence>
<feature type="transmembrane region" description="Helical" evidence="10">
    <location>
        <begin position="194"/>
        <end position="213"/>
    </location>
</feature>